<dbReference type="AlphaFoldDB" id="A0A7G2C9J7"/>
<accession>A0A7G2C9J7</accession>
<keyword evidence="3" id="KW-1185">Reference proteome</keyword>
<reference evidence="2 3" key="1">
    <citation type="submission" date="2020-08" db="EMBL/GenBank/DDBJ databases">
        <authorList>
            <person name="Newling K."/>
            <person name="Davey J."/>
            <person name="Forrester S."/>
        </authorList>
    </citation>
    <scope>NUCLEOTIDE SEQUENCE [LARGE SCALE GENOMIC DNA]</scope>
    <source>
        <strain evidence="3">Crithidia deanei Carvalho (ATCC PRA-265)</strain>
    </source>
</reference>
<gene>
    <name evidence="2" type="ORF">ADEAN_000392000</name>
</gene>
<organism evidence="2 3">
    <name type="scientific">Angomonas deanei</name>
    <dbReference type="NCBI Taxonomy" id="59799"/>
    <lineage>
        <taxon>Eukaryota</taxon>
        <taxon>Discoba</taxon>
        <taxon>Euglenozoa</taxon>
        <taxon>Kinetoplastea</taxon>
        <taxon>Metakinetoplastina</taxon>
        <taxon>Trypanosomatida</taxon>
        <taxon>Trypanosomatidae</taxon>
        <taxon>Strigomonadinae</taxon>
        <taxon>Angomonas</taxon>
    </lineage>
</organism>
<keyword evidence="1" id="KW-0812">Transmembrane</keyword>
<sequence length="135" mass="15842">MFRLSRRSLIASPTYGGWPWPTKLPLAKKWYHHLSRRESIADETRQYFVVGDILLLGVLAFAAYRVYLQSYRSNAYQTHLCFLNNYPPAIVANDFDFKDTSKNRTVERKDLDTYREDVVQCKATAHPVESIIFKY</sequence>
<dbReference type="OrthoDB" id="268628at2759"/>
<evidence type="ECO:0000313" key="2">
    <source>
        <dbReference type="EMBL" id="CAD2216458.1"/>
    </source>
</evidence>
<feature type="transmembrane region" description="Helical" evidence="1">
    <location>
        <begin position="47"/>
        <end position="67"/>
    </location>
</feature>
<keyword evidence="1" id="KW-0472">Membrane</keyword>
<name>A0A7G2C9J7_9TRYP</name>
<dbReference type="Proteomes" id="UP000515908">
    <property type="component" value="Chromosome 06"/>
</dbReference>
<dbReference type="EMBL" id="LR877150">
    <property type="protein sequence ID" value="CAD2216458.1"/>
    <property type="molecule type" value="Genomic_DNA"/>
</dbReference>
<evidence type="ECO:0000256" key="1">
    <source>
        <dbReference type="SAM" id="Phobius"/>
    </source>
</evidence>
<keyword evidence="1" id="KW-1133">Transmembrane helix</keyword>
<protein>
    <submittedName>
        <fullName evidence="2">Uncharacterized protein</fullName>
    </submittedName>
</protein>
<proteinExistence type="predicted"/>
<evidence type="ECO:0000313" key="3">
    <source>
        <dbReference type="Proteomes" id="UP000515908"/>
    </source>
</evidence>
<dbReference type="VEuPathDB" id="TriTrypDB:ADEAN_000392000"/>